<dbReference type="EMBL" id="KN880641">
    <property type="protein sequence ID" value="KIY64335.1"/>
    <property type="molecule type" value="Genomic_DNA"/>
</dbReference>
<protein>
    <submittedName>
        <fullName evidence="1">Uncharacterized protein</fullName>
    </submittedName>
</protein>
<sequence>MDPFPASSNISAVLLDWDSYDPGNKGYVAPYGPGVGLPLEEKSIQDNFREIRYDPSANDPVLSKAVKVATAFPSISVLGQDDDVVSFPLSKRESSYLSWHYGIKVNPYTLAIPSTMFRINNPKWATSVLAASESILSSMRATNNNAYALNLIGLTIKEPDNKGYVSVGRPASGKEYATIFILLPSRLQGVGFTAVSQGSGSDVYTIIPCKELQDSAFAVGVYNGTSNASLNVFGGTLTYLTYTVSSTSPSVPDIAALSSGSTSLRDIFCGWRAGLSNPASTLDREVFFMFIDADAVECLEDVYYDEDAILLANVAPLAKAYGFRLYIGCLTHELVSPPQQVLHPYKEHLGSSDDIDTDELDVGSNAEEQYTWRFLELSGAPAGQKIEERLQMAAKRVEDGKKWVPVNKGIGVIDIDDCEFEPEFEIVDDGPFYASVIVKEIRHASFLIVVG</sequence>
<name>A0A0D7B2A9_9AGAR</name>
<evidence type="ECO:0000313" key="2">
    <source>
        <dbReference type="Proteomes" id="UP000054007"/>
    </source>
</evidence>
<dbReference type="Proteomes" id="UP000054007">
    <property type="component" value="Unassembled WGS sequence"/>
</dbReference>
<reference evidence="1 2" key="1">
    <citation type="journal article" date="2015" name="Fungal Genet. Biol.">
        <title>Evolution of novel wood decay mechanisms in Agaricales revealed by the genome sequences of Fistulina hepatica and Cylindrobasidium torrendii.</title>
        <authorList>
            <person name="Floudas D."/>
            <person name="Held B.W."/>
            <person name="Riley R."/>
            <person name="Nagy L.G."/>
            <person name="Koehler G."/>
            <person name="Ransdell A.S."/>
            <person name="Younus H."/>
            <person name="Chow J."/>
            <person name="Chiniquy J."/>
            <person name="Lipzen A."/>
            <person name="Tritt A."/>
            <person name="Sun H."/>
            <person name="Haridas S."/>
            <person name="LaButti K."/>
            <person name="Ohm R.A."/>
            <person name="Kues U."/>
            <person name="Blanchette R.A."/>
            <person name="Grigoriev I.V."/>
            <person name="Minto R.E."/>
            <person name="Hibbett D.S."/>
        </authorList>
    </citation>
    <scope>NUCLEOTIDE SEQUENCE [LARGE SCALE GENOMIC DNA]</scope>
    <source>
        <strain evidence="1 2">FP15055 ss-10</strain>
    </source>
</reference>
<dbReference type="OrthoDB" id="2874010at2759"/>
<gene>
    <name evidence="1" type="ORF">CYLTODRAFT_425304</name>
</gene>
<accession>A0A0D7B2A9</accession>
<proteinExistence type="predicted"/>
<evidence type="ECO:0000313" key="1">
    <source>
        <dbReference type="EMBL" id="KIY64335.1"/>
    </source>
</evidence>
<keyword evidence="2" id="KW-1185">Reference proteome</keyword>
<organism evidence="1 2">
    <name type="scientific">Cylindrobasidium torrendii FP15055 ss-10</name>
    <dbReference type="NCBI Taxonomy" id="1314674"/>
    <lineage>
        <taxon>Eukaryota</taxon>
        <taxon>Fungi</taxon>
        <taxon>Dikarya</taxon>
        <taxon>Basidiomycota</taxon>
        <taxon>Agaricomycotina</taxon>
        <taxon>Agaricomycetes</taxon>
        <taxon>Agaricomycetidae</taxon>
        <taxon>Agaricales</taxon>
        <taxon>Marasmiineae</taxon>
        <taxon>Physalacriaceae</taxon>
        <taxon>Cylindrobasidium</taxon>
    </lineage>
</organism>
<dbReference type="AlphaFoldDB" id="A0A0D7B2A9"/>